<dbReference type="PANTHER" id="PTHR30012:SF7">
    <property type="entry name" value="PROTEIN TRANSPORT PROTEIN HOFC HOMOLOG"/>
    <property type="match status" value="1"/>
</dbReference>
<dbReference type="InterPro" id="IPR018076">
    <property type="entry name" value="T2SS_GspF_dom"/>
</dbReference>
<dbReference type="PRINTS" id="PR00812">
    <property type="entry name" value="BCTERIALGSPF"/>
</dbReference>
<dbReference type="GO" id="GO:0005886">
    <property type="term" value="C:plasma membrane"/>
    <property type="evidence" value="ECO:0007669"/>
    <property type="project" value="UniProtKB-SubCell"/>
</dbReference>
<keyword evidence="3" id="KW-1003">Cell membrane</keyword>
<feature type="transmembrane region" description="Helical" evidence="9">
    <location>
        <begin position="221"/>
        <end position="239"/>
    </location>
</feature>
<feature type="region of interest" description="Disordered" evidence="8">
    <location>
        <begin position="1"/>
        <end position="23"/>
    </location>
</feature>
<feature type="transmembrane region" description="Helical" evidence="9">
    <location>
        <begin position="169"/>
        <end position="190"/>
    </location>
</feature>
<keyword evidence="7 9" id="KW-0472">Membrane</keyword>
<protein>
    <submittedName>
        <fullName evidence="11">Type II secretion system F family protein</fullName>
    </submittedName>
</protein>
<dbReference type="Proteomes" id="UP001302494">
    <property type="component" value="Chromosome"/>
</dbReference>
<dbReference type="FunFam" id="1.20.81.30:FF:000001">
    <property type="entry name" value="Type II secretion system protein F"/>
    <property type="match status" value="1"/>
</dbReference>
<name>A0AA96GKU0_9BACT</name>
<evidence type="ECO:0000256" key="9">
    <source>
        <dbReference type="SAM" id="Phobius"/>
    </source>
</evidence>
<feature type="domain" description="Type II secretion system protein GspF" evidence="10">
    <location>
        <begin position="272"/>
        <end position="393"/>
    </location>
</feature>
<evidence type="ECO:0000313" key="11">
    <source>
        <dbReference type="EMBL" id="WNM63098.1"/>
    </source>
</evidence>
<dbReference type="Gene3D" id="1.20.81.30">
    <property type="entry name" value="Type II secretion system (T2SS), domain F"/>
    <property type="match status" value="2"/>
</dbReference>
<keyword evidence="4" id="KW-0997">Cell inner membrane</keyword>
<dbReference type="InterPro" id="IPR003004">
    <property type="entry name" value="GspF/PilC"/>
</dbReference>
<evidence type="ECO:0000313" key="12">
    <source>
        <dbReference type="Proteomes" id="UP001302494"/>
    </source>
</evidence>
<keyword evidence="6 9" id="KW-1133">Transmembrane helix</keyword>
<evidence type="ECO:0000256" key="6">
    <source>
        <dbReference type="ARBA" id="ARBA00022989"/>
    </source>
</evidence>
<evidence type="ECO:0000256" key="1">
    <source>
        <dbReference type="ARBA" id="ARBA00004429"/>
    </source>
</evidence>
<dbReference type="RefSeq" id="WP_312747442.1">
    <property type="nucleotide sequence ID" value="NZ_CP116968.1"/>
</dbReference>
<dbReference type="PANTHER" id="PTHR30012">
    <property type="entry name" value="GENERAL SECRETION PATHWAY PROTEIN"/>
    <property type="match status" value="1"/>
</dbReference>
<accession>A0AA96GKU0</accession>
<evidence type="ECO:0000256" key="3">
    <source>
        <dbReference type="ARBA" id="ARBA00022475"/>
    </source>
</evidence>
<evidence type="ECO:0000256" key="4">
    <source>
        <dbReference type="ARBA" id="ARBA00022519"/>
    </source>
</evidence>
<evidence type="ECO:0000259" key="10">
    <source>
        <dbReference type="Pfam" id="PF00482"/>
    </source>
</evidence>
<evidence type="ECO:0000256" key="2">
    <source>
        <dbReference type="ARBA" id="ARBA00005745"/>
    </source>
</evidence>
<evidence type="ECO:0000256" key="7">
    <source>
        <dbReference type="ARBA" id="ARBA00023136"/>
    </source>
</evidence>
<comment type="subcellular location">
    <subcellularLocation>
        <location evidence="1">Cell inner membrane</location>
        <topology evidence="1">Multi-pass membrane protein</topology>
    </subcellularLocation>
</comment>
<comment type="similarity">
    <text evidence="2">Belongs to the GSP F family.</text>
</comment>
<organism evidence="11 12">
    <name type="scientific">Candidatus Nitrospira neomarina</name>
    <dbReference type="NCBI Taxonomy" id="3020899"/>
    <lineage>
        <taxon>Bacteria</taxon>
        <taxon>Pseudomonadati</taxon>
        <taxon>Nitrospirota</taxon>
        <taxon>Nitrospiria</taxon>
        <taxon>Nitrospirales</taxon>
        <taxon>Nitrospiraceae</taxon>
        <taxon>Nitrospira</taxon>
    </lineage>
</organism>
<reference evidence="11 12" key="1">
    <citation type="submission" date="2023-01" db="EMBL/GenBank/DDBJ databases">
        <title>Cultivation and genomic characterization of new, ubiquitous marine nitrite-oxidizing bacteria from the Nitrospirales.</title>
        <authorList>
            <person name="Mueller A.J."/>
            <person name="Daebeler A."/>
            <person name="Herbold C.W."/>
            <person name="Kirkegaard R.H."/>
            <person name="Daims H."/>
        </authorList>
    </citation>
    <scope>NUCLEOTIDE SEQUENCE [LARGE SCALE GENOMIC DNA]</scope>
    <source>
        <strain evidence="11 12">DK</strain>
    </source>
</reference>
<dbReference type="Pfam" id="PF00482">
    <property type="entry name" value="T2SSF"/>
    <property type="match status" value="2"/>
</dbReference>
<dbReference type="KEGG" id="nneo:PQG83_04920"/>
<dbReference type="EMBL" id="CP116968">
    <property type="protein sequence ID" value="WNM63098.1"/>
    <property type="molecule type" value="Genomic_DNA"/>
</dbReference>
<evidence type="ECO:0000256" key="5">
    <source>
        <dbReference type="ARBA" id="ARBA00022692"/>
    </source>
</evidence>
<feature type="domain" description="Type II secretion system protein GspF" evidence="10">
    <location>
        <begin position="71"/>
        <end position="191"/>
    </location>
</feature>
<gene>
    <name evidence="11" type="ORF">PQG83_04920</name>
</gene>
<proteinExistence type="inferred from homology"/>
<sequence length="401" mass="44728">MPRFHYKAARPDGTIIETDGDGETSQSLRSQLEAQGLLVLDLAGSGARQIVSRKKRQRPLALRDFLIFNQEFLALLKAGLPMLRCFDLLAERNTQVGFQQALQSVREHIRGGSAISEAMTHHPTYFPELYQASLRAGEQAGNLPEVLSRYIAYLKMLIGVREKVVKATIYPIFLLGFGLLVTMGLLFFVLPSFAEVYQESRVELPWATQLLIDLTHSATQWMIGLLIFLGVGGMVIYWWKNTPQGQWQIHWLFLHAPILGPLFLKNQVIRLARTLSTILGGGIPLLSALQVTAKSMPNKVFAKALQSVIVHVREGTSLSAALKKENFLPRLTLEMVEVGETTGSLEAMLFEVAEFHEGELDFQLSRLMTWIEPMFIILIGVILGGVVIALYLPIFQMAGAV</sequence>
<keyword evidence="5 9" id="KW-0812">Transmembrane</keyword>
<dbReference type="GO" id="GO:0015628">
    <property type="term" value="P:protein secretion by the type II secretion system"/>
    <property type="evidence" value="ECO:0007669"/>
    <property type="project" value="TreeGrafter"/>
</dbReference>
<evidence type="ECO:0000256" key="8">
    <source>
        <dbReference type="SAM" id="MobiDB-lite"/>
    </source>
</evidence>
<dbReference type="InterPro" id="IPR042094">
    <property type="entry name" value="T2SS_GspF_sf"/>
</dbReference>
<keyword evidence="12" id="KW-1185">Reference proteome</keyword>
<dbReference type="AlphaFoldDB" id="A0AA96GKU0"/>
<feature type="transmembrane region" description="Helical" evidence="9">
    <location>
        <begin position="374"/>
        <end position="394"/>
    </location>
</feature>